<dbReference type="InterPro" id="IPR036291">
    <property type="entry name" value="NAD(P)-bd_dom_sf"/>
</dbReference>
<dbReference type="Gene3D" id="3.40.50.720">
    <property type="entry name" value="NAD(P)-binding Rossmann-like Domain"/>
    <property type="match status" value="1"/>
</dbReference>
<dbReference type="InterPro" id="IPR022383">
    <property type="entry name" value="Lactate/malate_DH_C"/>
</dbReference>
<keyword evidence="2" id="KW-0520">NAD</keyword>
<dbReference type="AlphaFoldDB" id="A0A3B0YSX6"/>
<dbReference type="PRINTS" id="PR00086">
    <property type="entry name" value="LLDHDRGNASE"/>
</dbReference>
<dbReference type="PIRSF" id="PIRSF000102">
    <property type="entry name" value="Lac_mal_DH"/>
    <property type="match status" value="1"/>
</dbReference>
<dbReference type="EC" id="1.1.1.37" evidence="5"/>
<feature type="domain" description="Lactate/malate dehydrogenase N-terminal" evidence="3">
    <location>
        <begin position="3"/>
        <end position="142"/>
    </location>
</feature>
<dbReference type="Gene3D" id="3.90.110.10">
    <property type="entry name" value="Lactate dehydrogenase/glycoside hydrolase, family 4, C-terminal"/>
    <property type="match status" value="1"/>
</dbReference>
<evidence type="ECO:0000313" key="5">
    <source>
        <dbReference type="EMBL" id="VAW71586.1"/>
    </source>
</evidence>
<reference evidence="5" key="1">
    <citation type="submission" date="2018-06" db="EMBL/GenBank/DDBJ databases">
        <authorList>
            <person name="Zhirakovskaya E."/>
        </authorList>
    </citation>
    <scope>NUCLEOTIDE SEQUENCE</scope>
</reference>
<dbReference type="NCBIfam" id="NF004863">
    <property type="entry name" value="PRK06223.1"/>
    <property type="match status" value="1"/>
</dbReference>
<dbReference type="Pfam" id="PF02866">
    <property type="entry name" value="Ldh_1_C"/>
    <property type="match status" value="1"/>
</dbReference>
<dbReference type="Pfam" id="PF00056">
    <property type="entry name" value="Ldh_1_N"/>
    <property type="match status" value="1"/>
</dbReference>
<gene>
    <name evidence="5" type="ORF">MNBD_GAMMA13-866</name>
</gene>
<feature type="domain" description="Lactate/malate dehydrogenase C-terminal" evidence="4">
    <location>
        <begin position="147"/>
        <end position="305"/>
    </location>
</feature>
<dbReference type="InterPro" id="IPR001557">
    <property type="entry name" value="L-lactate/malate_DH"/>
</dbReference>
<dbReference type="SUPFAM" id="SSF51735">
    <property type="entry name" value="NAD(P)-binding Rossmann-fold domains"/>
    <property type="match status" value="1"/>
</dbReference>
<name>A0A3B0YSX6_9ZZZZ</name>
<sequence length="307" mass="33147">MNKITIVGCGRVGESTAQILAKEELCREILLLDIHEGVPEGVALDIQESASMFRFDTRVTGSTDSAAMAGSDLIIITAGLPRKPGMSRSDVLDSNLAIIDGVVASAVRYAPDSMLMMVTNPVDVLTWRAWEKSGWPRQRVFGQSGVLDTARMTSFISMQTGYSVKDISAMVLGGHGDAMVPLARFTNIAGIPIQHFLSEDEINDIAERTRQGGGEILALKKHSSAYDAPAAAVAAMVDAISHNRRRILPCVSILDGEYGQRDIAMGIPAVLDENGLVDIIELKLDDVEQTDFQSSADMVRADIERLT</sequence>
<dbReference type="GO" id="GO:0004459">
    <property type="term" value="F:L-lactate dehydrogenase (NAD+) activity"/>
    <property type="evidence" value="ECO:0007669"/>
    <property type="project" value="TreeGrafter"/>
</dbReference>
<dbReference type="EMBL" id="UOFK01000007">
    <property type="protein sequence ID" value="VAW71586.1"/>
    <property type="molecule type" value="Genomic_DNA"/>
</dbReference>
<evidence type="ECO:0000259" key="3">
    <source>
        <dbReference type="Pfam" id="PF00056"/>
    </source>
</evidence>
<evidence type="ECO:0000256" key="2">
    <source>
        <dbReference type="ARBA" id="ARBA00023027"/>
    </source>
</evidence>
<dbReference type="SUPFAM" id="SSF56327">
    <property type="entry name" value="LDH C-terminal domain-like"/>
    <property type="match status" value="1"/>
</dbReference>
<evidence type="ECO:0000259" key="4">
    <source>
        <dbReference type="Pfam" id="PF02866"/>
    </source>
</evidence>
<proteinExistence type="inferred from homology"/>
<protein>
    <submittedName>
        <fullName evidence="5">Malate dehydrogenase</fullName>
        <ecNumber evidence="5">1.1.1.37</ecNumber>
    </submittedName>
</protein>
<dbReference type="InterPro" id="IPR015955">
    <property type="entry name" value="Lactate_DH/Glyco_Ohase_4_C"/>
</dbReference>
<dbReference type="PANTHER" id="PTHR43128:SF16">
    <property type="entry name" value="L-LACTATE DEHYDROGENASE"/>
    <property type="match status" value="1"/>
</dbReference>
<keyword evidence="1 5" id="KW-0560">Oxidoreductase</keyword>
<dbReference type="InterPro" id="IPR001236">
    <property type="entry name" value="Lactate/malate_DH_N"/>
</dbReference>
<dbReference type="GO" id="GO:0006089">
    <property type="term" value="P:lactate metabolic process"/>
    <property type="evidence" value="ECO:0007669"/>
    <property type="project" value="TreeGrafter"/>
</dbReference>
<evidence type="ECO:0000256" key="1">
    <source>
        <dbReference type="ARBA" id="ARBA00023002"/>
    </source>
</evidence>
<organism evidence="5">
    <name type="scientific">hydrothermal vent metagenome</name>
    <dbReference type="NCBI Taxonomy" id="652676"/>
    <lineage>
        <taxon>unclassified sequences</taxon>
        <taxon>metagenomes</taxon>
        <taxon>ecological metagenomes</taxon>
    </lineage>
</organism>
<dbReference type="NCBIfam" id="TIGR01763">
    <property type="entry name" value="MalateDH_bact"/>
    <property type="match status" value="1"/>
</dbReference>
<dbReference type="CDD" id="cd01339">
    <property type="entry name" value="LDH-like_MDH"/>
    <property type="match status" value="1"/>
</dbReference>
<dbReference type="GO" id="GO:0030060">
    <property type="term" value="F:L-malate dehydrogenase (NAD+) activity"/>
    <property type="evidence" value="ECO:0007669"/>
    <property type="project" value="UniProtKB-EC"/>
</dbReference>
<dbReference type="InterPro" id="IPR011275">
    <property type="entry name" value="Malate_DH_type3"/>
</dbReference>
<dbReference type="HAMAP" id="MF_00487">
    <property type="entry name" value="Malate_dehydrog_3"/>
    <property type="match status" value="1"/>
</dbReference>
<dbReference type="PANTHER" id="PTHR43128">
    <property type="entry name" value="L-2-HYDROXYCARBOXYLATE DEHYDROGENASE (NAD(P)(+))"/>
    <property type="match status" value="1"/>
</dbReference>
<accession>A0A3B0YSX6</accession>
<dbReference type="FunFam" id="3.40.50.720:FF:000018">
    <property type="entry name" value="Malate dehydrogenase"/>
    <property type="match status" value="1"/>
</dbReference>